<comment type="catalytic activity">
    <reaction evidence="3">
        <text>an N-terminal (5-L-glutamyl)-[peptide] + an alpha-amino acid = 5-L-glutamyl amino acid + an N-terminal L-alpha-aminoacyl-[peptide]</text>
        <dbReference type="Rhea" id="RHEA:23904"/>
        <dbReference type="Rhea" id="RHEA-COMP:9780"/>
        <dbReference type="Rhea" id="RHEA-COMP:9795"/>
        <dbReference type="ChEBI" id="CHEBI:77644"/>
        <dbReference type="ChEBI" id="CHEBI:78597"/>
        <dbReference type="ChEBI" id="CHEBI:78599"/>
        <dbReference type="ChEBI" id="CHEBI:78608"/>
        <dbReference type="EC" id="2.3.2.2"/>
    </reaction>
</comment>
<evidence type="ECO:0000256" key="3">
    <source>
        <dbReference type="ARBA" id="ARBA00047417"/>
    </source>
</evidence>
<protein>
    <submittedName>
        <fullName evidence="4">Gamma-glutamyltranspeptidase</fullName>
    </submittedName>
</protein>
<dbReference type="PANTHER" id="PTHR11686">
    <property type="entry name" value="GAMMA GLUTAMYL TRANSPEPTIDASE"/>
    <property type="match status" value="1"/>
</dbReference>
<dbReference type="Pfam" id="PF01019">
    <property type="entry name" value="G_glu_transpept"/>
    <property type="match status" value="1"/>
</dbReference>
<dbReference type="GO" id="GO:0005886">
    <property type="term" value="C:plasma membrane"/>
    <property type="evidence" value="ECO:0007669"/>
    <property type="project" value="TreeGrafter"/>
</dbReference>
<sequence>MRLSKMCVPYFRSTDVGSEPTRKPSWRIAFAIAMTAGLAACGSTNTENLGQIGAVSGYFGGVVADEPRAVRVARDVLSAGGTAADASVALYATMTVTKPSVAGIGGGGVCVVHEREAKKVEVLDFWPRPGTRTRADQTATTIPSVPRGLYALSARFGRLQWGSLLSAAEQYARLGVPASRSLVNDIEANRARIEASPALRATFMPDGKLLQVGDRVRAVNLAALLTSLRVKGPGDFYNGSLGADIAAAVQNAGGTLTADDLRNYRPEWKAATEVKHGNEILYLAYPPRAQSASPVITDGSDVAAMLNRYLADVVSGDTSGQSLSGRSGFVVVDRAANAVACMTTMNTPFGAGLGADAFGLNLAAGDAAQAATPLIGPALMVNPFVSEYYYGIAGTGTPAGATKQIATMAEDLIGTGAASGVALNSQGASSVNIIRCLEGTPPHPESCQFIADPAGGGMAGVR</sequence>
<comment type="caution">
    <text evidence="4">The sequence shown here is derived from an EMBL/GenBank/DDBJ whole genome shotgun (WGS) entry which is preliminary data.</text>
</comment>
<dbReference type="InterPro" id="IPR000101">
    <property type="entry name" value="GGT_peptidase"/>
</dbReference>
<dbReference type="Proteomes" id="UP000253226">
    <property type="component" value="Unassembled WGS sequence"/>
</dbReference>
<dbReference type="PANTHER" id="PTHR11686:SF9">
    <property type="entry name" value="RE13973P"/>
    <property type="match status" value="1"/>
</dbReference>
<dbReference type="OrthoDB" id="9781342at2"/>
<evidence type="ECO:0000313" key="4">
    <source>
        <dbReference type="EMBL" id="RCK33600.1"/>
    </source>
</evidence>
<comment type="catalytic activity">
    <reaction evidence="1">
        <text>an S-substituted glutathione + H2O = an S-substituted L-cysteinylglycine + L-glutamate</text>
        <dbReference type="Rhea" id="RHEA:59468"/>
        <dbReference type="ChEBI" id="CHEBI:15377"/>
        <dbReference type="ChEBI" id="CHEBI:29985"/>
        <dbReference type="ChEBI" id="CHEBI:90779"/>
        <dbReference type="ChEBI" id="CHEBI:143103"/>
        <dbReference type="EC" id="3.4.19.13"/>
    </reaction>
</comment>
<evidence type="ECO:0000313" key="5">
    <source>
        <dbReference type="Proteomes" id="UP000253226"/>
    </source>
</evidence>
<name>A0A367W1X3_9PROT</name>
<gene>
    <name evidence="4" type="ORF">TH19_16960</name>
</gene>
<reference evidence="4 5" key="1">
    <citation type="submission" date="2014-07" db="EMBL/GenBank/DDBJ databases">
        <title>Draft genome sequence of Thalassospira profundimaris 35.</title>
        <authorList>
            <person name="Lai Q."/>
            <person name="Shao Z."/>
        </authorList>
    </citation>
    <scope>NUCLEOTIDE SEQUENCE [LARGE SCALE GENOMIC DNA]</scope>
    <source>
        <strain evidence="4 5">35</strain>
    </source>
</reference>
<dbReference type="EMBL" id="JPWF01000012">
    <property type="protein sequence ID" value="RCK33600.1"/>
    <property type="molecule type" value="Genomic_DNA"/>
</dbReference>
<dbReference type="GO" id="GO:0036374">
    <property type="term" value="F:glutathione hydrolase activity"/>
    <property type="evidence" value="ECO:0007669"/>
    <property type="project" value="UniProtKB-EC"/>
</dbReference>
<comment type="catalytic activity">
    <reaction evidence="2">
        <text>glutathione + H2O = L-cysteinylglycine + L-glutamate</text>
        <dbReference type="Rhea" id="RHEA:28807"/>
        <dbReference type="ChEBI" id="CHEBI:15377"/>
        <dbReference type="ChEBI" id="CHEBI:29985"/>
        <dbReference type="ChEBI" id="CHEBI:57925"/>
        <dbReference type="ChEBI" id="CHEBI:61694"/>
        <dbReference type="EC" id="3.4.19.13"/>
    </reaction>
</comment>
<dbReference type="AlphaFoldDB" id="A0A367W1X3"/>
<organism evidence="4 5">
    <name type="scientific">Thalassospira profundimaris</name>
    <dbReference type="NCBI Taxonomy" id="502049"/>
    <lineage>
        <taxon>Bacteria</taxon>
        <taxon>Pseudomonadati</taxon>
        <taxon>Pseudomonadota</taxon>
        <taxon>Alphaproteobacteria</taxon>
        <taxon>Rhodospirillales</taxon>
        <taxon>Thalassospiraceae</taxon>
        <taxon>Thalassospira</taxon>
    </lineage>
</organism>
<evidence type="ECO:0000256" key="1">
    <source>
        <dbReference type="ARBA" id="ARBA00001049"/>
    </source>
</evidence>
<dbReference type="SUPFAM" id="SSF56235">
    <property type="entry name" value="N-terminal nucleophile aminohydrolases (Ntn hydrolases)"/>
    <property type="match status" value="1"/>
</dbReference>
<dbReference type="GO" id="GO:0103068">
    <property type="term" value="F:leukotriene C4 gamma-glutamyl transferase activity"/>
    <property type="evidence" value="ECO:0007669"/>
    <property type="project" value="UniProtKB-EC"/>
</dbReference>
<dbReference type="InterPro" id="IPR029055">
    <property type="entry name" value="Ntn_hydrolases_N"/>
</dbReference>
<evidence type="ECO:0000256" key="2">
    <source>
        <dbReference type="ARBA" id="ARBA00001089"/>
    </source>
</evidence>
<dbReference type="RefSeq" id="WP_114103464.1">
    <property type="nucleotide sequence ID" value="NZ_JPWF01000012.1"/>
</dbReference>
<proteinExistence type="predicted"/>
<accession>A0A367W1X3</accession>
<dbReference type="GO" id="GO:0006751">
    <property type="term" value="P:glutathione catabolic process"/>
    <property type="evidence" value="ECO:0007669"/>
    <property type="project" value="InterPro"/>
</dbReference>
<dbReference type="PRINTS" id="PR01210">
    <property type="entry name" value="GGTRANSPTASE"/>
</dbReference>